<dbReference type="RefSeq" id="WP_013554132.1">
    <property type="nucleotide sequence ID" value="NC_014935.1"/>
</dbReference>
<dbReference type="eggNOG" id="COG3547">
    <property type="taxonomic scope" value="Bacteria"/>
</dbReference>
<proteinExistence type="predicted"/>
<dbReference type="AlphaFoldDB" id="E6WYC9"/>
<dbReference type="Pfam" id="PF10547">
    <property type="entry name" value="P22_AR_N"/>
    <property type="match status" value="1"/>
</dbReference>
<dbReference type="PRINTS" id="PR01994">
    <property type="entry name" value="ANTIREPRESSR"/>
</dbReference>
<reference evidence="2 3" key="1">
    <citation type="journal article" date="2011" name="Stand. Genomic Sci.">
        <title>Complete genome sequence of Nitratifractor salsuginis type strain (E9I37-1).</title>
        <authorList>
            <person name="Anderson I."/>
            <person name="Sikorski J."/>
            <person name="Zeytun A."/>
            <person name="Nolan M."/>
            <person name="Lapidus A."/>
            <person name="Lucas S."/>
            <person name="Hammon N."/>
            <person name="Deshpande S."/>
            <person name="Cheng J.F."/>
            <person name="Tapia R."/>
            <person name="Han C."/>
            <person name="Goodwin L."/>
            <person name="Pitluck S."/>
            <person name="Liolios K."/>
            <person name="Pagani I."/>
            <person name="Ivanova N."/>
            <person name="Huntemann M."/>
            <person name="Mavromatis K."/>
            <person name="Ovchinikova G."/>
            <person name="Pati A."/>
            <person name="Chen A."/>
            <person name="Palaniappan K."/>
            <person name="Land M."/>
            <person name="Hauser L."/>
            <person name="Brambilla E.M."/>
            <person name="Ngatchou-Djao O.D."/>
            <person name="Rohde M."/>
            <person name="Tindall B.J."/>
            <person name="Goker M."/>
            <person name="Detter J.C."/>
            <person name="Woyke T."/>
            <person name="Bristow J."/>
            <person name="Eisen J.A."/>
            <person name="Markowitz V."/>
            <person name="Hugenholtz P."/>
            <person name="Klenk H.P."/>
            <person name="Kyrpides N.C."/>
        </authorList>
    </citation>
    <scope>NUCLEOTIDE SEQUENCE [LARGE SCALE GENOMIC DNA]</scope>
    <source>
        <strain evidence="3">DSM 16511 / JCM 12458 / E9I37-1</strain>
    </source>
</reference>
<dbReference type="InterPro" id="IPR018875">
    <property type="entry name" value="Antirepressor_Ant_N"/>
</dbReference>
<gene>
    <name evidence="2" type="ordered locus">Nitsa_1188</name>
</gene>
<dbReference type="Proteomes" id="UP000008633">
    <property type="component" value="Chromosome"/>
</dbReference>
<protein>
    <submittedName>
        <fullName evidence="2">Phage P22, antirepressor protein</fullName>
    </submittedName>
</protein>
<evidence type="ECO:0000259" key="1">
    <source>
        <dbReference type="Pfam" id="PF10547"/>
    </source>
</evidence>
<dbReference type="KEGG" id="nsa:Nitsa_1188"/>
<evidence type="ECO:0000313" key="2">
    <source>
        <dbReference type="EMBL" id="ADV46441.1"/>
    </source>
</evidence>
<reference evidence="3" key="2">
    <citation type="submission" date="2011-01" db="EMBL/GenBank/DDBJ databases">
        <title>The complete genome of Nitratifractor salsuginis DSM 16511.</title>
        <authorList>
            <consortium name="US DOE Joint Genome Institute (JGI-PGF)"/>
            <person name="Lucas S."/>
            <person name="Copeland A."/>
            <person name="Lapidus A."/>
            <person name="Bruce D."/>
            <person name="Goodwin L."/>
            <person name="Pitluck S."/>
            <person name="Kyrpides N."/>
            <person name="Mavromatis K."/>
            <person name="Ivanova N."/>
            <person name="Mikhailova N."/>
            <person name="Zeytun A."/>
            <person name="Detter J.C."/>
            <person name="Tapia R."/>
            <person name="Han C."/>
            <person name="Land M."/>
            <person name="Hauser L."/>
            <person name="Markowitz V."/>
            <person name="Cheng J.-F."/>
            <person name="Hugenholtz P."/>
            <person name="Woyke T."/>
            <person name="Wu D."/>
            <person name="Tindall B."/>
            <person name="Schuetze A."/>
            <person name="Brambilla E."/>
            <person name="Klenk H.-P."/>
            <person name="Eisen J.A."/>
        </authorList>
    </citation>
    <scope>NUCLEOTIDE SEQUENCE [LARGE SCALE GENOMIC DNA]</scope>
    <source>
        <strain evidence="3">DSM 16511 / JCM 12458 / E9I37-1</strain>
    </source>
</reference>
<accession>E6WYC9</accession>
<dbReference type="EMBL" id="CP002452">
    <property type="protein sequence ID" value="ADV46441.1"/>
    <property type="molecule type" value="Genomic_DNA"/>
</dbReference>
<keyword evidence="3" id="KW-1185">Reference proteome</keyword>
<sequence>MSHLQTALIDFQGANLLTAKDEKTGVIYVALKPIVESMGLSWGRQSEKIKNDTRYSLMCIPFVTKGGTQEMLSLAVDHLPAFLYSINPNRVRKDLRDRIIAFQRETFAVINAYWRQKSKKSAPDTFAAERIATLEQRIYALQRENTELRRSINRITYNDRQLPKLDEKLAKLYIKGVIPELGRRIKELRDKIEKELGTIGRPYVRELEALSRFFDEKPQEGGNFIALGDTLFPHALIK</sequence>
<feature type="domain" description="Antirepressor protein ant N-terminal" evidence="1">
    <location>
        <begin position="9"/>
        <end position="117"/>
    </location>
</feature>
<organism evidence="2 3">
    <name type="scientific">Nitratifractor salsuginis (strain DSM 16511 / JCM 12458 / E9I37-1)</name>
    <dbReference type="NCBI Taxonomy" id="749222"/>
    <lineage>
        <taxon>Bacteria</taxon>
        <taxon>Pseudomonadati</taxon>
        <taxon>Campylobacterota</taxon>
        <taxon>Epsilonproteobacteria</taxon>
        <taxon>Campylobacterales</taxon>
        <taxon>Sulfurovaceae</taxon>
        <taxon>Nitratifractor</taxon>
    </lineage>
</organism>
<name>E6WYC9_NITSE</name>
<evidence type="ECO:0000313" key="3">
    <source>
        <dbReference type="Proteomes" id="UP000008633"/>
    </source>
</evidence>
<dbReference type="HOGENOM" id="CLU_1164896_0_0_7"/>